<proteinExistence type="predicted"/>
<gene>
    <name evidence="1" type="ORF">CEXT_138881</name>
</gene>
<protein>
    <submittedName>
        <fullName evidence="1">Uncharacterized protein</fullName>
    </submittedName>
</protein>
<evidence type="ECO:0000313" key="2">
    <source>
        <dbReference type="Proteomes" id="UP001054945"/>
    </source>
</evidence>
<accession>A0AAV4MMG6</accession>
<keyword evidence="2" id="KW-1185">Reference proteome</keyword>
<dbReference type="Proteomes" id="UP001054945">
    <property type="component" value="Unassembled WGS sequence"/>
</dbReference>
<organism evidence="1 2">
    <name type="scientific">Caerostris extrusa</name>
    <name type="common">Bark spider</name>
    <name type="synonym">Caerostris bankana</name>
    <dbReference type="NCBI Taxonomy" id="172846"/>
    <lineage>
        <taxon>Eukaryota</taxon>
        <taxon>Metazoa</taxon>
        <taxon>Ecdysozoa</taxon>
        <taxon>Arthropoda</taxon>
        <taxon>Chelicerata</taxon>
        <taxon>Arachnida</taxon>
        <taxon>Araneae</taxon>
        <taxon>Araneomorphae</taxon>
        <taxon>Entelegynae</taxon>
        <taxon>Araneoidea</taxon>
        <taxon>Araneidae</taxon>
        <taxon>Caerostris</taxon>
    </lineage>
</organism>
<evidence type="ECO:0000313" key="1">
    <source>
        <dbReference type="EMBL" id="GIX73591.1"/>
    </source>
</evidence>
<sequence length="255" mass="28702">MFLDHLLNHPPQVSVSPMPYETSQNFVPPVYSHHENTQVNISTPVFSTPPPAIPYKPPEYSLPPPLPPPPQQQHIQQAPPPIWQHPPEIAPAVSYANPPPPPVNYSDPLAPVPSYHNNYNPNPYPNTSYSTPQVPPPQVINYNQPPPPNVHVNNSNIREIPLVDNLPAVNKTTVKPVLIVEEEKREEDKWLHSAYWTLKKRQAEQNKNVIAIQRVDQKKPVTAPVQQTGIKPKVNVKQRIGLPMSNITGKRKLLL</sequence>
<reference evidence="1 2" key="1">
    <citation type="submission" date="2021-06" db="EMBL/GenBank/DDBJ databases">
        <title>Caerostris extrusa draft genome.</title>
        <authorList>
            <person name="Kono N."/>
            <person name="Arakawa K."/>
        </authorList>
    </citation>
    <scope>NUCLEOTIDE SEQUENCE [LARGE SCALE GENOMIC DNA]</scope>
</reference>
<dbReference type="EMBL" id="BPLR01019968">
    <property type="protein sequence ID" value="GIX73591.1"/>
    <property type="molecule type" value="Genomic_DNA"/>
</dbReference>
<name>A0AAV4MMG6_CAEEX</name>
<comment type="caution">
    <text evidence="1">The sequence shown here is derived from an EMBL/GenBank/DDBJ whole genome shotgun (WGS) entry which is preliminary data.</text>
</comment>
<dbReference type="AlphaFoldDB" id="A0AAV4MMG6"/>